<dbReference type="Gene3D" id="2.160.20.120">
    <property type="match status" value="1"/>
</dbReference>
<feature type="signal peptide" evidence="1">
    <location>
        <begin position="1"/>
        <end position="18"/>
    </location>
</feature>
<gene>
    <name evidence="3" type="ORF">QW060_15815</name>
</gene>
<name>A0ABT8CWK6_9FLAO</name>
<dbReference type="Proteomes" id="UP001242368">
    <property type="component" value="Unassembled WGS sequence"/>
</dbReference>
<dbReference type="RefSeq" id="WP_290364428.1">
    <property type="nucleotide sequence ID" value="NZ_JAUFQU010000001.1"/>
</dbReference>
<feature type="chain" id="PRO_5046469998" evidence="1">
    <location>
        <begin position="19"/>
        <end position="223"/>
    </location>
</feature>
<evidence type="ECO:0000256" key="1">
    <source>
        <dbReference type="SAM" id="SignalP"/>
    </source>
</evidence>
<protein>
    <submittedName>
        <fullName evidence="3">Head GIN domain-containing protein</fullName>
    </submittedName>
</protein>
<evidence type="ECO:0000259" key="2">
    <source>
        <dbReference type="Pfam" id="PF10988"/>
    </source>
</evidence>
<evidence type="ECO:0000313" key="4">
    <source>
        <dbReference type="Proteomes" id="UP001242368"/>
    </source>
</evidence>
<keyword evidence="1" id="KW-0732">Signal</keyword>
<reference evidence="4" key="1">
    <citation type="journal article" date="2019" name="Int. J. Syst. Evol. Microbiol.">
        <title>The Global Catalogue of Microorganisms (GCM) 10K type strain sequencing project: providing services to taxonomists for standard genome sequencing and annotation.</title>
        <authorList>
            <consortium name="The Broad Institute Genomics Platform"/>
            <consortium name="The Broad Institute Genome Sequencing Center for Infectious Disease"/>
            <person name="Wu L."/>
            <person name="Ma J."/>
        </authorList>
    </citation>
    <scope>NUCLEOTIDE SEQUENCE [LARGE SCALE GENOMIC DNA]</scope>
    <source>
        <strain evidence="4">CECT 7184</strain>
    </source>
</reference>
<sequence>MKKFYIAVLLMCISFCNAQVVKNVGDFTEIKSAKGIKITLIPSDEAKVEIREVDEKSISLVNKKGRLVVKNTIKELIDGNTDIYVKVFYKNLEKIDAESGSLIENEKVFKTESIKISAKLGGHIRLKQMNAQEIIASLHTGGQITLSGTTEKLDVVNNSGSIFESRDLNAQKVEATINAGGTIDVKAIKSIIATTRAGGVITIYGNPEIVKEKTTAGGVIKKK</sequence>
<accession>A0ABT8CWK6</accession>
<dbReference type="EMBL" id="JAUFQU010000001">
    <property type="protein sequence ID" value="MDN3708569.1"/>
    <property type="molecule type" value="Genomic_DNA"/>
</dbReference>
<evidence type="ECO:0000313" key="3">
    <source>
        <dbReference type="EMBL" id="MDN3708569.1"/>
    </source>
</evidence>
<feature type="domain" description="Putative auto-transporter adhesin head GIN" evidence="2">
    <location>
        <begin position="26"/>
        <end position="207"/>
    </location>
</feature>
<dbReference type="InterPro" id="IPR021255">
    <property type="entry name" value="DUF2807"/>
</dbReference>
<organism evidence="3 4">
    <name type="scientific">Paenimyroides ceti</name>
    <dbReference type="NCBI Taxonomy" id="395087"/>
    <lineage>
        <taxon>Bacteria</taxon>
        <taxon>Pseudomonadati</taxon>
        <taxon>Bacteroidota</taxon>
        <taxon>Flavobacteriia</taxon>
        <taxon>Flavobacteriales</taxon>
        <taxon>Flavobacteriaceae</taxon>
        <taxon>Paenimyroides</taxon>
    </lineage>
</organism>
<keyword evidence="4" id="KW-1185">Reference proteome</keyword>
<comment type="caution">
    <text evidence="3">The sequence shown here is derived from an EMBL/GenBank/DDBJ whole genome shotgun (WGS) entry which is preliminary data.</text>
</comment>
<proteinExistence type="predicted"/>
<dbReference type="Pfam" id="PF10988">
    <property type="entry name" value="DUF2807"/>
    <property type="match status" value="1"/>
</dbReference>